<sequence length="930" mass="106094">MAVGAVFYDAAFADVRTREVLEGIEPLIRTLHELPNLLDNANPSPRSGQELVEVFNYILREFLQMAKGQIAECPILSTLPDLLEDLRSEIQNCEAVGVDFSRTACEFVVNSGDLRMRQEIIQKGEDVIRAVACLLIRADLIGIHKIHDRIEKLRGCAQNMKQSDSNKMVEDYYQQMCIEIEVLQELTKTRVKNLRYPSERDDLRSAFAEIRATAPVYFAATKAFVRHPDQPSAQNLRDQAYRDVDSALVKFAHVAADGSQQATANERRHLESLAFALDKFQDCVIMDPMQYEPNDRKKLENLLEDIVKKSGRIAEEQSTRDERKEQIINSCNKLRQALQDLLTEYESGGRNEEELDLQEVLVNREIKDLRRHLRRAVVDAVSDAFLDSRTPLQVMIRAAKNGDFDGFDDARDFFSDHAQRMLHAAELVCEMSSDETGNQMIRYACEYIRKLEPQVISAAELLLSQPDSKIAQENMDMFKKTWLDKVRQLTCAVDAIMNVDDFLAVSEKHIEKDAEEGLAAIYHQNRDMVDRMAGAIRGRALRICDVVEGELFAELSVSPYFEDIKMATKKLRMDALETFAERAEQVIRKVPHSPDEDPDMDMNSISEDLIEACGLVRDAVTDIRHALLKSRNLDDVDSDNEYEEDGATTMAPSHVTDGDNQQKIFRRLPEEHKEKIQQNVESFKLVQHKFETEVAKWDESGNDIVILAKRMCHLMANMMDYTRGRGPYRTTRNVIDAAQEISTDGKKLITLARLIGDECVQSSTKTDLLGYLEQIDMLSTQLNITSKVKADIEIRGDEVVVGNLDSITQLIQNAKNLLNAVVKTVKSAYIASTKCYKRSWQLKDEAIGLHSYVLRSYDYSDENAFLSIQFCPFQYQKKGMHGRVQWQLAPPQKHPLVRPETQKNRGLIRKASERKPVQPLVALNEYHVRH</sequence>
<dbReference type="GO" id="GO:0008013">
    <property type="term" value="F:beta-catenin binding"/>
    <property type="evidence" value="ECO:0007669"/>
    <property type="project" value="TreeGrafter"/>
</dbReference>
<comment type="caution">
    <text evidence="8">The sequence shown here is derived from an EMBL/GenBank/DDBJ whole genome shotgun (WGS) entry which is preliminary data.</text>
</comment>
<reference evidence="8" key="1">
    <citation type="submission" date="2023-06" db="EMBL/GenBank/DDBJ databases">
        <title>Genomic analysis of the entomopathogenic nematode Steinernema hermaphroditum.</title>
        <authorList>
            <person name="Schwarz E.M."/>
            <person name="Heppert J.K."/>
            <person name="Baniya A."/>
            <person name="Schwartz H.T."/>
            <person name="Tan C.-H."/>
            <person name="Antoshechkin I."/>
            <person name="Sternberg P.W."/>
            <person name="Goodrich-Blair H."/>
            <person name="Dillman A.R."/>
        </authorList>
    </citation>
    <scope>NUCLEOTIDE SEQUENCE</scope>
    <source>
        <strain evidence="8">PS9179</strain>
        <tissue evidence="8">Whole animal</tissue>
    </source>
</reference>
<dbReference type="GO" id="GO:0005912">
    <property type="term" value="C:adherens junction"/>
    <property type="evidence" value="ECO:0007669"/>
    <property type="project" value="TreeGrafter"/>
</dbReference>
<dbReference type="Gene3D" id="6.10.250.2510">
    <property type="match status" value="1"/>
</dbReference>
<dbReference type="InterPro" id="IPR006077">
    <property type="entry name" value="Vinculin/catenin"/>
</dbReference>
<accession>A0AA39HQE0</accession>
<evidence type="ECO:0000256" key="4">
    <source>
        <dbReference type="ARBA" id="ARBA00022490"/>
    </source>
</evidence>
<dbReference type="EMBL" id="JAUCMV010000003">
    <property type="protein sequence ID" value="KAK0409590.1"/>
    <property type="molecule type" value="Genomic_DNA"/>
</dbReference>
<evidence type="ECO:0000256" key="3">
    <source>
        <dbReference type="ARBA" id="ARBA00008376"/>
    </source>
</evidence>
<dbReference type="AlphaFoldDB" id="A0AA39HQE0"/>
<proteinExistence type="inferred from homology"/>
<dbReference type="GO" id="GO:0016342">
    <property type="term" value="C:catenin complex"/>
    <property type="evidence" value="ECO:0007669"/>
    <property type="project" value="TreeGrafter"/>
</dbReference>
<dbReference type="InterPro" id="IPR001033">
    <property type="entry name" value="Alpha_catenin"/>
</dbReference>
<name>A0AA39HQE0_9BILA</name>
<protein>
    <recommendedName>
        <fullName evidence="10">Vinculin</fullName>
    </recommendedName>
</protein>
<dbReference type="Pfam" id="PF01044">
    <property type="entry name" value="Vinculin"/>
    <property type="match status" value="1"/>
</dbReference>
<dbReference type="PRINTS" id="PR00805">
    <property type="entry name" value="ALPHACATENIN"/>
</dbReference>
<keyword evidence="9" id="KW-1185">Reference proteome</keyword>
<evidence type="ECO:0000256" key="6">
    <source>
        <dbReference type="ARBA" id="ARBA00022949"/>
    </source>
</evidence>
<organism evidence="8 9">
    <name type="scientific">Steinernema hermaphroditum</name>
    <dbReference type="NCBI Taxonomy" id="289476"/>
    <lineage>
        <taxon>Eukaryota</taxon>
        <taxon>Metazoa</taxon>
        <taxon>Ecdysozoa</taxon>
        <taxon>Nematoda</taxon>
        <taxon>Chromadorea</taxon>
        <taxon>Rhabditida</taxon>
        <taxon>Tylenchina</taxon>
        <taxon>Panagrolaimomorpha</taxon>
        <taxon>Strongyloidoidea</taxon>
        <taxon>Steinernematidae</taxon>
        <taxon>Steinernema</taxon>
    </lineage>
</organism>
<keyword evidence="4" id="KW-0963">Cytoplasm</keyword>
<dbReference type="GO" id="GO:0005737">
    <property type="term" value="C:cytoplasm"/>
    <property type="evidence" value="ECO:0007669"/>
    <property type="project" value="UniProtKB-SubCell"/>
</dbReference>
<comment type="subcellular location">
    <subcellularLocation>
        <location evidence="1">Cell junction</location>
    </subcellularLocation>
    <subcellularLocation>
        <location evidence="2">Cytoplasm</location>
    </subcellularLocation>
</comment>
<dbReference type="SUPFAM" id="SSF47220">
    <property type="entry name" value="alpha-catenin/vinculin-like"/>
    <property type="match status" value="4"/>
</dbReference>
<dbReference type="PANTHER" id="PTHR18914:SF9">
    <property type="entry name" value="CATENIN ALPHA"/>
    <property type="match status" value="1"/>
</dbReference>
<dbReference type="InterPro" id="IPR036723">
    <property type="entry name" value="Alpha-catenin/vinculin-like_sf"/>
</dbReference>
<evidence type="ECO:0000256" key="7">
    <source>
        <dbReference type="SAM" id="MobiDB-lite"/>
    </source>
</evidence>
<dbReference type="GO" id="GO:0098609">
    <property type="term" value="P:cell-cell adhesion"/>
    <property type="evidence" value="ECO:0007669"/>
    <property type="project" value="TreeGrafter"/>
</dbReference>
<dbReference type="GO" id="GO:0016477">
    <property type="term" value="P:cell migration"/>
    <property type="evidence" value="ECO:0007669"/>
    <property type="project" value="TreeGrafter"/>
</dbReference>
<feature type="region of interest" description="Disordered" evidence="7">
    <location>
        <begin position="638"/>
        <end position="658"/>
    </location>
</feature>
<keyword evidence="6" id="KW-0965">Cell junction</keyword>
<evidence type="ECO:0000256" key="2">
    <source>
        <dbReference type="ARBA" id="ARBA00004496"/>
    </source>
</evidence>
<gene>
    <name evidence="8" type="ORF">QR680_004641</name>
</gene>
<evidence type="ECO:0000313" key="9">
    <source>
        <dbReference type="Proteomes" id="UP001175271"/>
    </source>
</evidence>
<dbReference type="Proteomes" id="UP001175271">
    <property type="component" value="Unassembled WGS sequence"/>
</dbReference>
<evidence type="ECO:0000313" key="8">
    <source>
        <dbReference type="EMBL" id="KAK0409590.1"/>
    </source>
</evidence>
<evidence type="ECO:0000256" key="1">
    <source>
        <dbReference type="ARBA" id="ARBA00004282"/>
    </source>
</evidence>
<dbReference type="PANTHER" id="PTHR18914">
    <property type="entry name" value="ALPHA CATENIN"/>
    <property type="match status" value="1"/>
</dbReference>
<dbReference type="Gene3D" id="1.20.120.230">
    <property type="entry name" value="Alpha-catenin/vinculin-like"/>
    <property type="match status" value="5"/>
</dbReference>
<dbReference type="GO" id="GO:0051015">
    <property type="term" value="F:actin filament binding"/>
    <property type="evidence" value="ECO:0007669"/>
    <property type="project" value="InterPro"/>
</dbReference>
<evidence type="ECO:0000256" key="5">
    <source>
        <dbReference type="ARBA" id="ARBA00022889"/>
    </source>
</evidence>
<evidence type="ECO:0008006" key="10">
    <source>
        <dbReference type="Google" id="ProtNLM"/>
    </source>
</evidence>
<keyword evidence="5" id="KW-0130">Cell adhesion</keyword>
<comment type="similarity">
    <text evidence="3">Belongs to the vinculin/alpha-catenin family.</text>
</comment>
<dbReference type="GO" id="GO:0045296">
    <property type="term" value="F:cadherin binding"/>
    <property type="evidence" value="ECO:0007669"/>
    <property type="project" value="InterPro"/>
</dbReference>